<sequence>MEALNWVEILGYMASVMVAISLMMKDIVKLRCLNFVGCALFSSYGALIEAWPVAGMNAFIACINVYYLTKMYMESKAGVEAKA</sequence>
<keyword evidence="1" id="KW-0812">Transmembrane</keyword>
<dbReference type="EMBL" id="QZEI01000014">
    <property type="protein sequence ID" value="RLV60571.1"/>
    <property type="molecule type" value="Genomic_DNA"/>
</dbReference>
<feature type="transmembrane region" description="Helical" evidence="1">
    <location>
        <begin position="53"/>
        <end position="69"/>
    </location>
</feature>
<accession>A0A3L8PYY1</accession>
<evidence type="ECO:0000256" key="1">
    <source>
        <dbReference type="SAM" id="Phobius"/>
    </source>
</evidence>
<dbReference type="Proteomes" id="UP000281474">
    <property type="component" value="Unassembled WGS sequence"/>
</dbReference>
<protein>
    <submittedName>
        <fullName evidence="2">Uroporphyrinogen decarboxylase</fullName>
    </submittedName>
</protein>
<dbReference type="AlphaFoldDB" id="A0A3L8PYY1"/>
<dbReference type="RefSeq" id="WP_121838178.1">
    <property type="nucleotide sequence ID" value="NZ_ML014763.1"/>
</dbReference>
<keyword evidence="1" id="KW-0472">Membrane</keyword>
<comment type="caution">
    <text evidence="2">The sequence shown here is derived from an EMBL/GenBank/DDBJ whole genome shotgun (WGS) entry which is preliminary data.</text>
</comment>
<reference evidence="2 3" key="1">
    <citation type="submission" date="2018-09" db="EMBL/GenBank/DDBJ databases">
        <title>Phylogeny of the Shewanellaceae, and recommendation for two new genera, Pseudoshewanella and Parashewanella.</title>
        <authorList>
            <person name="Wang G."/>
        </authorList>
    </citation>
    <scope>NUCLEOTIDE SEQUENCE [LARGE SCALE GENOMIC DNA]</scope>
    <source>
        <strain evidence="2 3">C51</strain>
    </source>
</reference>
<dbReference type="OrthoDB" id="677174at2"/>
<feature type="transmembrane region" description="Helical" evidence="1">
    <location>
        <begin position="6"/>
        <end position="23"/>
    </location>
</feature>
<keyword evidence="3" id="KW-1185">Reference proteome</keyword>
<evidence type="ECO:0000313" key="3">
    <source>
        <dbReference type="Proteomes" id="UP000281474"/>
    </source>
</evidence>
<proteinExistence type="predicted"/>
<evidence type="ECO:0000313" key="2">
    <source>
        <dbReference type="EMBL" id="RLV60571.1"/>
    </source>
</evidence>
<organism evidence="2 3">
    <name type="scientific">Parashewanella curva</name>
    <dbReference type="NCBI Taxonomy" id="2338552"/>
    <lineage>
        <taxon>Bacteria</taxon>
        <taxon>Pseudomonadati</taxon>
        <taxon>Pseudomonadota</taxon>
        <taxon>Gammaproteobacteria</taxon>
        <taxon>Alteromonadales</taxon>
        <taxon>Shewanellaceae</taxon>
        <taxon>Parashewanella</taxon>
    </lineage>
</organism>
<gene>
    <name evidence="2" type="ORF">D5018_06380</name>
</gene>
<keyword evidence="1" id="KW-1133">Transmembrane helix</keyword>
<name>A0A3L8PYY1_9GAMM</name>